<dbReference type="Gramene" id="TVU45304">
    <property type="protein sequence ID" value="TVU45304"/>
    <property type="gene ID" value="EJB05_04787"/>
</dbReference>
<organism evidence="2 3">
    <name type="scientific">Eragrostis curvula</name>
    <name type="common">weeping love grass</name>
    <dbReference type="NCBI Taxonomy" id="38414"/>
    <lineage>
        <taxon>Eukaryota</taxon>
        <taxon>Viridiplantae</taxon>
        <taxon>Streptophyta</taxon>
        <taxon>Embryophyta</taxon>
        <taxon>Tracheophyta</taxon>
        <taxon>Spermatophyta</taxon>
        <taxon>Magnoliopsida</taxon>
        <taxon>Liliopsida</taxon>
        <taxon>Poales</taxon>
        <taxon>Poaceae</taxon>
        <taxon>PACMAD clade</taxon>
        <taxon>Chloridoideae</taxon>
        <taxon>Eragrostideae</taxon>
        <taxon>Eragrostidinae</taxon>
        <taxon>Eragrostis</taxon>
    </lineage>
</organism>
<gene>
    <name evidence="2" type="ORF">EJB05_04787</name>
</gene>
<evidence type="ECO:0000313" key="3">
    <source>
        <dbReference type="Proteomes" id="UP000324897"/>
    </source>
</evidence>
<feature type="compositionally biased region" description="Low complexity" evidence="1">
    <location>
        <begin position="29"/>
        <end position="41"/>
    </location>
</feature>
<name>A0A5J9WDA3_9POAL</name>
<evidence type="ECO:0000256" key="1">
    <source>
        <dbReference type="SAM" id="MobiDB-lite"/>
    </source>
</evidence>
<accession>A0A5J9WDA3</accession>
<dbReference type="AlphaFoldDB" id="A0A5J9WDA3"/>
<feature type="region of interest" description="Disordered" evidence="1">
    <location>
        <begin position="1"/>
        <end position="69"/>
    </location>
</feature>
<sequence>MEAIAHPPRTLTFGSDRRAPPGRHPQRRPSAPSAVPNSAPAHGSSTPCPAPFNRRRPAHPSAKCGGKDAKEHLESVLEERDSCSAGRKCCTRTVYLLESIPQWPDFSSDDHKA</sequence>
<comment type="caution">
    <text evidence="2">The sequence shown here is derived from an EMBL/GenBank/DDBJ whole genome shotgun (WGS) entry which is preliminary data.</text>
</comment>
<evidence type="ECO:0000313" key="2">
    <source>
        <dbReference type="EMBL" id="TVU45304.1"/>
    </source>
</evidence>
<keyword evidence="3" id="KW-1185">Reference proteome</keyword>
<dbReference type="EMBL" id="RWGY01000004">
    <property type="protein sequence ID" value="TVU45304.1"/>
    <property type="molecule type" value="Genomic_DNA"/>
</dbReference>
<feature type="non-terminal residue" evidence="2">
    <location>
        <position position="1"/>
    </location>
</feature>
<proteinExistence type="predicted"/>
<reference evidence="2 3" key="1">
    <citation type="journal article" date="2019" name="Sci. Rep.">
        <title>A high-quality genome of Eragrostis curvula grass provides insights into Poaceae evolution and supports new strategies to enhance forage quality.</title>
        <authorList>
            <person name="Carballo J."/>
            <person name="Santos B.A.C.M."/>
            <person name="Zappacosta D."/>
            <person name="Garbus I."/>
            <person name="Selva J.P."/>
            <person name="Gallo C.A."/>
            <person name="Diaz A."/>
            <person name="Albertini E."/>
            <person name="Caccamo M."/>
            <person name="Echenique V."/>
        </authorList>
    </citation>
    <scope>NUCLEOTIDE SEQUENCE [LARGE SCALE GENOMIC DNA]</scope>
    <source>
        <strain evidence="3">cv. Victoria</strain>
        <tissue evidence="2">Leaf</tissue>
    </source>
</reference>
<protein>
    <submittedName>
        <fullName evidence="2">Uncharacterized protein</fullName>
    </submittedName>
</protein>
<dbReference type="Proteomes" id="UP000324897">
    <property type="component" value="Chromosome 5"/>
</dbReference>